<gene>
    <name evidence="1" type="ORF">PVK06_002611</name>
</gene>
<dbReference type="Proteomes" id="UP001358586">
    <property type="component" value="Chromosome 1"/>
</dbReference>
<organism evidence="1 2">
    <name type="scientific">Gossypium arboreum</name>
    <name type="common">Tree cotton</name>
    <name type="synonym">Gossypium nanking</name>
    <dbReference type="NCBI Taxonomy" id="29729"/>
    <lineage>
        <taxon>Eukaryota</taxon>
        <taxon>Viridiplantae</taxon>
        <taxon>Streptophyta</taxon>
        <taxon>Embryophyta</taxon>
        <taxon>Tracheophyta</taxon>
        <taxon>Spermatophyta</taxon>
        <taxon>Magnoliopsida</taxon>
        <taxon>eudicotyledons</taxon>
        <taxon>Gunneridae</taxon>
        <taxon>Pentapetalae</taxon>
        <taxon>rosids</taxon>
        <taxon>malvids</taxon>
        <taxon>Malvales</taxon>
        <taxon>Malvaceae</taxon>
        <taxon>Malvoideae</taxon>
        <taxon>Gossypium</taxon>
    </lineage>
</organism>
<evidence type="ECO:0000313" key="2">
    <source>
        <dbReference type="Proteomes" id="UP001358586"/>
    </source>
</evidence>
<keyword evidence="2" id="KW-1185">Reference proteome</keyword>
<sequence length="159" mass="17845">MEIRNNIDPVLGINLEGRLPTSHQEGENSCAKHFHTTMEHDLEDGVLIGEEGKKRSKGEIEDLIIKEEVNTVAVGKQMKLRNGRDSQIVFSTLKASYTKEEIREALKELGPKKTPGEEGFPVLFYQKCWSIIGEDVTSFCLNLLNEGTDLSAINKPILY</sequence>
<evidence type="ECO:0008006" key="3">
    <source>
        <dbReference type="Google" id="ProtNLM"/>
    </source>
</evidence>
<accession>A0ABR0R409</accession>
<reference evidence="1 2" key="1">
    <citation type="submission" date="2023-03" db="EMBL/GenBank/DDBJ databases">
        <title>WGS of Gossypium arboreum.</title>
        <authorList>
            <person name="Yu D."/>
        </authorList>
    </citation>
    <scope>NUCLEOTIDE SEQUENCE [LARGE SCALE GENOMIC DNA]</scope>
    <source>
        <tissue evidence="1">Leaf</tissue>
    </source>
</reference>
<comment type="caution">
    <text evidence="1">The sequence shown here is derived from an EMBL/GenBank/DDBJ whole genome shotgun (WGS) entry which is preliminary data.</text>
</comment>
<name>A0ABR0R409_GOSAR</name>
<dbReference type="EMBL" id="JARKNE010000001">
    <property type="protein sequence ID" value="KAK5846328.1"/>
    <property type="molecule type" value="Genomic_DNA"/>
</dbReference>
<proteinExistence type="predicted"/>
<protein>
    <recommendedName>
        <fullName evidence="3">Reverse transcriptase</fullName>
    </recommendedName>
</protein>
<evidence type="ECO:0000313" key="1">
    <source>
        <dbReference type="EMBL" id="KAK5846328.1"/>
    </source>
</evidence>